<feature type="domain" description="Cell division protein FtsQ/DivIB C-terminal" evidence="2">
    <location>
        <begin position="110"/>
        <end position="219"/>
    </location>
</feature>
<evidence type="ECO:0000259" key="2">
    <source>
        <dbReference type="Pfam" id="PF03799"/>
    </source>
</evidence>
<proteinExistence type="predicted"/>
<reference evidence="3" key="2">
    <citation type="journal article" date="2021" name="PeerJ">
        <title>Extensive microbial diversity within the chicken gut microbiome revealed by metagenomics and culture.</title>
        <authorList>
            <person name="Gilroy R."/>
            <person name="Ravi A."/>
            <person name="Getino M."/>
            <person name="Pursley I."/>
            <person name="Horton D.L."/>
            <person name="Alikhan N.F."/>
            <person name="Baker D."/>
            <person name="Gharbi K."/>
            <person name="Hall N."/>
            <person name="Watson M."/>
            <person name="Adriaenssens E.M."/>
            <person name="Foster-Nyarko E."/>
            <person name="Jarju S."/>
            <person name="Secka A."/>
            <person name="Antonio M."/>
            <person name="Oren A."/>
            <person name="Chaudhuri R.R."/>
            <person name="La Ragione R."/>
            <person name="Hildebrand F."/>
            <person name="Pallen M.J."/>
        </authorList>
    </citation>
    <scope>NUCLEOTIDE SEQUENCE</scope>
    <source>
        <strain evidence="3">B1-16210</strain>
    </source>
</reference>
<dbReference type="EMBL" id="JADINE010000051">
    <property type="protein sequence ID" value="MBO8407647.1"/>
    <property type="molecule type" value="Genomic_DNA"/>
</dbReference>
<keyword evidence="1" id="KW-1133">Transmembrane helix</keyword>
<dbReference type="AlphaFoldDB" id="A0A940DEX6"/>
<organism evidence="3 4">
    <name type="scientific">Candidatus Enterousia excrementavium</name>
    <dbReference type="NCBI Taxonomy" id="2840789"/>
    <lineage>
        <taxon>Bacteria</taxon>
        <taxon>Pseudomonadati</taxon>
        <taxon>Pseudomonadota</taxon>
        <taxon>Alphaproteobacteria</taxon>
        <taxon>Candidatus Enterousia</taxon>
    </lineage>
</organism>
<keyword evidence="1" id="KW-0812">Transmembrane</keyword>
<feature type="transmembrane region" description="Helical" evidence="1">
    <location>
        <begin position="6"/>
        <end position="23"/>
    </location>
</feature>
<dbReference type="GO" id="GO:0051301">
    <property type="term" value="P:cell division"/>
    <property type="evidence" value="ECO:0007669"/>
    <property type="project" value="UniProtKB-KW"/>
</dbReference>
<evidence type="ECO:0000313" key="4">
    <source>
        <dbReference type="Proteomes" id="UP000721442"/>
    </source>
</evidence>
<evidence type="ECO:0000313" key="3">
    <source>
        <dbReference type="EMBL" id="MBO8407647.1"/>
    </source>
</evidence>
<gene>
    <name evidence="3" type="ORF">IAC77_04290</name>
</gene>
<dbReference type="Proteomes" id="UP000721442">
    <property type="component" value="Unassembled WGS sequence"/>
</dbReference>
<keyword evidence="3" id="KW-0131">Cell cycle</keyword>
<sequence length="227" mass="25609">MKRSIWFWMYFVIAVILAIYFATRITMIYTGRSNMSYITHMTIKTDSANKDFLNPIAAAVAVSSGTRPFGKTLTEINTRASATPGVRFSATRRLPNNDLEIYVELYDTIAQWTDGLQYYPLAPDGTIINKPSDTRLANTVVFRGSVPVDIGAITTAAQTMLYDLDYMEFIEDRRWNLHTLGGITVMLPETDPTSAIARLKVLDKNHQILSKDITVLDMRDDARILVK</sequence>
<evidence type="ECO:0000256" key="1">
    <source>
        <dbReference type="SAM" id="Phobius"/>
    </source>
</evidence>
<accession>A0A940DEX6</accession>
<dbReference type="Pfam" id="PF03799">
    <property type="entry name" value="FtsQ_DivIB_C"/>
    <property type="match status" value="1"/>
</dbReference>
<protein>
    <submittedName>
        <fullName evidence="3">Cell division protein FtsQ/DivIB</fullName>
    </submittedName>
</protein>
<keyword evidence="1" id="KW-0472">Membrane</keyword>
<keyword evidence="3" id="KW-0132">Cell division</keyword>
<dbReference type="InterPro" id="IPR005548">
    <property type="entry name" value="Cell_div_FtsQ/DivIB_C"/>
</dbReference>
<name>A0A940DEX6_9PROT</name>
<comment type="caution">
    <text evidence="3">The sequence shown here is derived from an EMBL/GenBank/DDBJ whole genome shotgun (WGS) entry which is preliminary data.</text>
</comment>
<reference evidence="3" key="1">
    <citation type="submission" date="2020-10" db="EMBL/GenBank/DDBJ databases">
        <authorList>
            <person name="Gilroy R."/>
        </authorList>
    </citation>
    <scope>NUCLEOTIDE SEQUENCE</scope>
    <source>
        <strain evidence="3">B1-16210</strain>
    </source>
</reference>